<accession>A0ACC0Q0N8</accession>
<keyword evidence="2" id="KW-1185">Reference proteome</keyword>
<gene>
    <name evidence="1" type="ORF">RHMOL_Rhmol01G0116200</name>
</gene>
<comment type="caution">
    <text evidence="1">The sequence shown here is derived from an EMBL/GenBank/DDBJ whole genome shotgun (WGS) entry which is preliminary data.</text>
</comment>
<evidence type="ECO:0000313" key="1">
    <source>
        <dbReference type="EMBL" id="KAI8571391.1"/>
    </source>
</evidence>
<protein>
    <submittedName>
        <fullName evidence="1">Uncharacterized protein</fullName>
    </submittedName>
</protein>
<sequence>MCLVYVCEEEEIELGREQAPGGCPYCGGKVEAVDVERKWRFCFLPICCKIKRKYLCTLCAKRLIFLYS</sequence>
<reference evidence="1" key="1">
    <citation type="submission" date="2022-02" db="EMBL/GenBank/DDBJ databases">
        <title>Plant Genome Project.</title>
        <authorList>
            <person name="Zhang R.-G."/>
        </authorList>
    </citation>
    <scope>NUCLEOTIDE SEQUENCE</scope>
    <source>
        <strain evidence="1">AT1</strain>
    </source>
</reference>
<dbReference type="EMBL" id="CM046388">
    <property type="protein sequence ID" value="KAI8571391.1"/>
    <property type="molecule type" value="Genomic_DNA"/>
</dbReference>
<name>A0ACC0Q0N8_RHOML</name>
<dbReference type="Proteomes" id="UP001062846">
    <property type="component" value="Chromosome 1"/>
</dbReference>
<proteinExistence type="predicted"/>
<organism evidence="1 2">
    <name type="scientific">Rhododendron molle</name>
    <name type="common">Chinese azalea</name>
    <name type="synonym">Azalea mollis</name>
    <dbReference type="NCBI Taxonomy" id="49168"/>
    <lineage>
        <taxon>Eukaryota</taxon>
        <taxon>Viridiplantae</taxon>
        <taxon>Streptophyta</taxon>
        <taxon>Embryophyta</taxon>
        <taxon>Tracheophyta</taxon>
        <taxon>Spermatophyta</taxon>
        <taxon>Magnoliopsida</taxon>
        <taxon>eudicotyledons</taxon>
        <taxon>Gunneridae</taxon>
        <taxon>Pentapetalae</taxon>
        <taxon>asterids</taxon>
        <taxon>Ericales</taxon>
        <taxon>Ericaceae</taxon>
        <taxon>Ericoideae</taxon>
        <taxon>Rhodoreae</taxon>
        <taxon>Rhododendron</taxon>
    </lineage>
</organism>
<evidence type="ECO:0000313" key="2">
    <source>
        <dbReference type="Proteomes" id="UP001062846"/>
    </source>
</evidence>